<dbReference type="EMBL" id="JAQQBS010000001">
    <property type="protein sequence ID" value="KAK0177211.1"/>
    <property type="molecule type" value="Genomic_DNA"/>
</dbReference>
<evidence type="ECO:0000313" key="3">
    <source>
        <dbReference type="Proteomes" id="UP001168990"/>
    </source>
</evidence>
<gene>
    <name evidence="2" type="ORF">PV328_001287</name>
</gene>
<reference evidence="2" key="2">
    <citation type="submission" date="2023-03" db="EMBL/GenBank/DDBJ databases">
        <authorList>
            <person name="Inwood S.N."/>
            <person name="Skelly J.G."/>
            <person name="Guhlin J."/>
            <person name="Harrop T.W.R."/>
            <person name="Goldson S.G."/>
            <person name="Dearden P.K."/>
        </authorList>
    </citation>
    <scope>NUCLEOTIDE SEQUENCE</scope>
    <source>
        <strain evidence="2">Irish</strain>
        <tissue evidence="2">Whole body</tissue>
    </source>
</reference>
<dbReference type="Proteomes" id="UP001168990">
    <property type="component" value="Unassembled WGS sequence"/>
</dbReference>
<accession>A0AA39FX85</accession>
<feature type="compositionally biased region" description="Low complexity" evidence="1">
    <location>
        <begin position="106"/>
        <end position="115"/>
    </location>
</feature>
<feature type="compositionally biased region" description="Basic and acidic residues" evidence="1">
    <location>
        <begin position="142"/>
        <end position="152"/>
    </location>
</feature>
<evidence type="ECO:0000313" key="2">
    <source>
        <dbReference type="EMBL" id="KAK0177211.1"/>
    </source>
</evidence>
<proteinExistence type="predicted"/>
<feature type="compositionally biased region" description="Polar residues" evidence="1">
    <location>
        <begin position="47"/>
        <end position="62"/>
    </location>
</feature>
<comment type="caution">
    <text evidence="2">The sequence shown here is derived from an EMBL/GenBank/DDBJ whole genome shotgun (WGS) entry which is preliminary data.</text>
</comment>
<organism evidence="2 3">
    <name type="scientific">Microctonus aethiopoides</name>
    <dbReference type="NCBI Taxonomy" id="144406"/>
    <lineage>
        <taxon>Eukaryota</taxon>
        <taxon>Metazoa</taxon>
        <taxon>Ecdysozoa</taxon>
        <taxon>Arthropoda</taxon>
        <taxon>Hexapoda</taxon>
        <taxon>Insecta</taxon>
        <taxon>Pterygota</taxon>
        <taxon>Neoptera</taxon>
        <taxon>Endopterygota</taxon>
        <taxon>Hymenoptera</taxon>
        <taxon>Apocrita</taxon>
        <taxon>Ichneumonoidea</taxon>
        <taxon>Braconidae</taxon>
        <taxon>Euphorinae</taxon>
        <taxon>Microctonus</taxon>
    </lineage>
</organism>
<protein>
    <submittedName>
        <fullName evidence="2">Uncharacterized protein</fullName>
    </submittedName>
</protein>
<feature type="region of interest" description="Disordered" evidence="1">
    <location>
        <begin position="47"/>
        <end position="152"/>
    </location>
</feature>
<dbReference type="AlphaFoldDB" id="A0AA39FX85"/>
<name>A0AA39FX85_9HYME</name>
<sequence length="152" mass="17649">MHHLKTISKLMPEEVERCLALKRERAKEFDHESSQVEELNIMIQKNTTVSQHPTPAENSNKTPPEAVSQMPPMRDNFLMSNNSQHYPHYHGSPFGFHDRPASFHDQQYQNNHQHQPLLYYQPLDHHNHPPPSAPSFSSSSKAKTDHPHYTNL</sequence>
<reference evidence="2" key="1">
    <citation type="journal article" date="2023" name="bioRxiv">
        <title>Scaffold-level genome assemblies of two parasitoid biocontrol wasps reveal the parthenogenesis mechanism and an associated novel virus.</title>
        <authorList>
            <person name="Inwood S."/>
            <person name="Skelly J."/>
            <person name="Guhlin J."/>
            <person name="Harrop T."/>
            <person name="Goldson S."/>
            <person name="Dearden P."/>
        </authorList>
    </citation>
    <scope>NUCLEOTIDE SEQUENCE</scope>
    <source>
        <strain evidence="2">Irish</strain>
        <tissue evidence="2">Whole body</tissue>
    </source>
</reference>
<keyword evidence="3" id="KW-1185">Reference proteome</keyword>
<evidence type="ECO:0000256" key="1">
    <source>
        <dbReference type="SAM" id="MobiDB-lite"/>
    </source>
</evidence>